<dbReference type="InterPro" id="IPR036249">
    <property type="entry name" value="Thioredoxin-like_sf"/>
</dbReference>
<proteinExistence type="predicted"/>
<dbReference type="PANTHER" id="PTHR36057">
    <property type="match status" value="1"/>
</dbReference>
<accession>A0A1U7DLH5</accession>
<evidence type="ECO:0000313" key="2">
    <source>
        <dbReference type="EMBL" id="APX90743.1"/>
    </source>
</evidence>
<dbReference type="AlphaFoldDB" id="A0A1U7DLH5"/>
<organism evidence="2 3">
    <name type="scientific">Brevirhabdus pacifica</name>
    <dbReference type="NCBI Taxonomy" id="1267768"/>
    <lineage>
        <taxon>Bacteria</taxon>
        <taxon>Pseudomonadati</taxon>
        <taxon>Pseudomonadota</taxon>
        <taxon>Alphaproteobacteria</taxon>
        <taxon>Rhodobacterales</taxon>
        <taxon>Paracoccaceae</taxon>
        <taxon>Brevirhabdus</taxon>
    </lineage>
</organism>
<dbReference type="PANTHER" id="PTHR36057:SF1">
    <property type="entry name" value="LIPOPROTEIN LIPID ATTACHMENT SITE-LIKE PROTEIN, PUTATIVE (DUF1223)-RELATED"/>
    <property type="match status" value="1"/>
</dbReference>
<dbReference type="SUPFAM" id="SSF52833">
    <property type="entry name" value="Thioredoxin-like"/>
    <property type="match status" value="1"/>
</dbReference>
<sequence>MGLLRALAAAAALALPLAPVAWAGSPVLVELFTSQGCSACPPADEMLTELAKRDDVVALALHVDYWDYIGWKDGFAIPGHTARQKGYAKAAGTRMIYTPHMVVDGKDHVTGTKPAPVNALIEAHKAEAEAVDLSVEKTANGLRIRASAGAPLGREAVVQVLRYIPSRKVEIQRGENAGKTITYANIVSGWDYRENWDGAAPLDVNVPLAGKGPAVVIIQEAGYGPVLAVSRIH</sequence>
<feature type="signal peptide" evidence="1">
    <location>
        <begin position="1"/>
        <end position="23"/>
    </location>
</feature>
<protein>
    <submittedName>
        <fullName evidence="2">DUF1223 domain-containing protein</fullName>
    </submittedName>
</protein>
<dbReference type="OrthoDB" id="9808254at2"/>
<dbReference type="InterPro" id="IPR010634">
    <property type="entry name" value="DUF1223"/>
</dbReference>
<keyword evidence="3" id="KW-1185">Reference proteome</keyword>
<dbReference type="Pfam" id="PF06764">
    <property type="entry name" value="DUF1223"/>
    <property type="match status" value="1"/>
</dbReference>
<dbReference type="RefSeq" id="WP_076980760.1">
    <property type="nucleotide sequence ID" value="NZ_CP019124.1"/>
</dbReference>
<dbReference type="Proteomes" id="UP000187266">
    <property type="component" value="Chromosome"/>
</dbReference>
<dbReference type="STRING" id="1267768.BV394_14315"/>
<name>A0A1U7DLH5_9RHOB</name>
<evidence type="ECO:0000313" key="3">
    <source>
        <dbReference type="Proteomes" id="UP000187266"/>
    </source>
</evidence>
<feature type="chain" id="PRO_5013115261" evidence="1">
    <location>
        <begin position="24"/>
        <end position="233"/>
    </location>
</feature>
<keyword evidence="1" id="KW-0732">Signal</keyword>
<evidence type="ECO:0000256" key="1">
    <source>
        <dbReference type="SAM" id="SignalP"/>
    </source>
</evidence>
<dbReference type="EMBL" id="CP019124">
    <property type="protein sequence ID" value="APX90743.1"/>
    <property type="molecule type" value="Genomic_DNA"/>
</dbReference>
<reference evidence="2 3" key="1">
    <citation type="submission" date="2017-01" db="EMBL/GenBank/DDBJ databases">
        <title>Genomic analysis of Xuhuaishuia manganoxidans DY6-4.</title>
        <authorList>
            <person name="Wang X."/>
        </authorList>
    </citation>
    <scope>NUCLEOTIDE SEQUENCE [LARGE SCALE GENOMIC DNA]</scope>
    <source>
        <strain evidence="2 3">DY6-4</strain>
    </source>
</reference>
<gene>
    <name evidence="2" type="ORF">BV394_14315</name>
</gene>